<evidence type="ECO:0000256" key="1">
    <source>
        <dbReference type="ARBA" id="ARBA00006198"/>
    </source>
</evidence>
<keyword evidence="4" id="KW-0456">Lyase</keyword>
<reference evidence="10" key="1">
    <citation type="submission" date="2017-01" db="EMBL/GenBank/DDBJ databases">
        <authorList>
            <person name="Wang Y."/>
            <person name="White M."/>
            <person name="Kvist S."/>
            <person name="Moncalvo J.-M."/>
        </authorList>
    </citation>
    <scope>NUCLEOTIDE SEQUENCE [LARGE SCALE GENOMIC DNA]</scope>
    <source>
        <strain evidence="10">COL-18-3</strain>
    </source>
</reference>
<evidence type="ECO:0000256" key="2">
    <source>
        <dbReference type="ARBA" id="ARBA00012122"/>
    </source>
</evidence>
<dbReference type="GO" id="GO:0045127">
    <property type="term" value="F:N-acetylglucosamine kinase activity"/>
    <property type="evidence" value="ECO:0007669"/>
    <property type="project" value="UniProtKB-EC"/>
</dbReference>
<dbReference type="InterPro" id="IPR002731">
    <property type="entry name" value="ATPase_BadF"/>
</dbReference>
<dbReference type="CDD" id="cd05007">
    <property type="entry name" value="SIS_Etherase"/>
    <property type="match status" value="1"/>
</dbReference>
<evidence type="ECO:0000313" key="10">
    <source>
        <dbReference type="Proteomes" id="UP000188320"/>
    </source>
</evidence>
<dbReference type="GO" id="GO:0016835">
    <property type="term" value="F:carbon-oxygen lyase activity"/>
    <property type="evidence" value="ECO:0007669"/>
    <property type="project" value="InterPro"/>
</dbReference>
<dbReference type="Pfam" id="PF22645">
    <property type="entry name" value="GKRP_SIS_N"/>
    <property type="match status" value="1"/>
</dbReference>
<dbReference type="InterPro" id="IPR043129">
    <property type="entry name" value="ATPase_NBD"/>
</dbReference>
<evidence type="ECO:0000313" key="9">
    <source>
        <dbReference type="EMBL" id="OMH83833.1"/>
    </source>
</evidence>
<evidence type="ECO:0000256" key="7">
    <source>
        <dbReference type="PROSITE-ProRule" id="PRU00235"/>
    </source>
</evidence>
<name>A0A1R1PSG3_ZANCU</name>
<dbReference type="NCBIfam" id="TIGR00274">
    <property type="entry name" value="N-acetylmuramic acid 6-phosphate etherase"/>
    <property type="match status" value="1"/>
</dbReference>
<dbReference type="FunFam" id="3.40.50.10490:FF:000014">
    <property type="entry name" value="N-acetylmuramic acid 6-phosphate etherase"/>
    <property type="match status" value="1"/>
</dbReference>
<dbReference type="PROSITE" id="PS50012">
    <property type="entry name" value="RCC1_3"/>
    <property type="match status" value="1"/>
</dbReference>
<dbReference type="SUPFAM" id="SSF53697">
    <property type="entry name" value="SIS domain"/>
    <property type="match status" value="1"/>
</dbReference>
<dbReference type="GO" id="GO:0046348">
    <property type="term" value="P:amino sugar catabolic process"/>
    <property type="evidence" value="ECO:0007669"/>
    <property type="project" value="InterPro"/>
</dbReference>
<dbReference type="EC" id="2.7.1.59" evidence="2"/>
<dbReference type="PROSITE" id="PS51464">
    <property type="entry name" value="SIS"/>
    <property type="match status" value="1"/>
</dbReference>
<dbReference type="GO" id="GO:0009254">
    <property type="term" value="P:peptidoglycan turnover"/>
    <property type="evidence" value="ECO:0007669"/>
    <property type="project" value="TreeGrafter"/>
</dbReference>
<dbReference type="EMBL" id="LSSK01000299">
    <property type="protein sequence ID" value="OMH83833.1"/>
    <property type="molecule type" value="Genomic_DNA"/>
</dbReference>
<accession>A0A1R1PSG3</accession>
<evidence type="ECO:0000256" key="6">
    <source>
        <dbReference type="ARBA" id="ARBA00031123"/>
    </source>
</evidence>
<dbReference type="OrthoDB" id="311172at2759"/>
<dbReference type="PROSITE" id="PS01272">
    <property type="entry name" value="GCKR"/>
    <property type="match status" value="1"/>
</dbReference>
<dbReference type="PANTHER" id="PTHR10088">
    <property type="entry name" value="GLUCOKINASE REGULATORY PROTEIN"/>
    <property type="match status" value="1"/>
</dbReference>
<keyword evidence="5" id="KW-0119">Carbohydrate metabolism</keyword>
<comment type="caution">
    <text evidence="9">The sequence shown here is derived from an EMBL/GenBank/DDBJ whole genome shotgun (WGS) entry which is preliminary data.</text>
</comment>
<dbReference type="CDD" id="cd24007">
    <property type="entry name" value="ASKHA_NBD_eukNAGK-like"/>
    <property type="match status" value="1"/>
</dbReference>
<dbReference type="AlphaFoldDB" id="A0A1R1PSG3"/>
<feature type="repeat" description="RCC1" evidence="7">
    <location>
        <begin position="72"/>
        <end position="120"/>
    </location>
</feature>
<dbReference type="InterPro" id="IPR000408">
    <property type="entry name" value="Reg_chr_condens"/>
</dbReference>
<gene>
    <name evidence="9" type="ORF">AX774_g2643</name>
</gene>
<dbReference type="SUPFAM" id="SSF53067">
    <property type="entry name" value="Actin-like ATPase domain"/>
    <property type="match status" value="2"/>
</dbReference>
<dbReference type="InterPro" id="IPR040190">
    <property type="entry name" value="MURQ/GCKR"/>
</dbReference>
<comment type="similarity">
    <text evidence="1">Belongs to the eukaryotic-type N-acetylglucosamine kinase family.</text>
</comment>
<dbReference type="Proteomes" id="UP000188320">
    <property type="component" value="Unassembled WGS sequence"/>
</dbReference>
<dbReference type="NCBIfam" id="NF003915">
    <property type="entry name" value="PRK05441.1"/>
    <property type="match status" value="1"/>
</dbReference>
<dbReference type="HAMAP" id="MF_00068">
    <property type="entry name" value="MurQ"/>
    <property type="match status" value="1"/>
</dbReference>
<dbReference type="InterPro" id="IPR001347">
    <property type="entry name" value="SIS_dom"/>
</dbReference>
<proteinExistence type="inferred from homology"/>
<dbReference type="InterPro" id="IPR046348">
    <property type="entry name" value="SIS_dom_sf"/>
</dbReference>
<evidence type="ECO:0000256" key="3">
    <source>
        <dbReference type="ARBA" id="ARBA00014974"/>
    </source>
</evidence>
<sequence length="625" mass="66398">MSDLVSESLSVLSKLRTESRNPQSMGIDTMSTKEMLTLLNNQDKTVPFAVESVLDDIIRAVDGIAERMAKGGRLLYFGAGTSGRLGVLDASECPPTYSTHPDQVVGVMAGGDEAIRSAKENVEDSVETGRADCAALNIRDVDTVVGIAASGRTPYVIGALDYAREQGALTIGLSTNSYSMLKEHSDILLSPDVGPEVVTGSTRMKSGTAQKLVLNMLSTGAMIKLGKTYSNLMVDFRPTNEKLRMRAPKIVREITNVSQEEALDVLSKCDGEVKVAIMSILAKVDPEKARNLLASNGGVLARAIGAARAANSTDTEHPVPVLMVTDGGGTNTRVLLLKLDGEVIGEGIVGSTNNSTVSIDVIVSRIEEAVAKAKGERRDLAIKKCWLGLAGMGEQTKRRELAEKLKHLAPEVTITSDVELFSSSLPKSTADSLSVSVIAGTGSSVLGALANGGIDVCGGWGPVLGDQGSGNALGTACIKAVSMDLEKAGPSTKMTDAVCAKWNAKKRLEFVNFIRSMTPEAQRIEISSLSKIVLECAYEQHDEIALKIVETEARCLANFIIALLKRNNAKSTDLALAGSVIVRSQQYRDTVLGHVRDAGFVINSCLLVDRPVTIAAKYLVASYNK</sequence>
<evidence type="ECO:0000256" key="5">
    <source>
        <dbReference type="ARBA" id="ARBA00023277"/>
    </source>
</evidence>
<dbReference type="GO" id="GO:0016803">
    <property type="term" value="F:ether hydrolase activity"/>
    <property type="evidence" value="ECO:0007669"/>
    <property type="project" value="TreeGrafter"/>
</dbReference>
<protein>
    <recommendedName>
        <fullName evidence="3">N-acetyl-D-glucosamine kinase</fullName>
        <ecNumber evidence="2">2.7.1.59</ecNumber>
    </recommendedName>
    <alternativeName>
        <fullName evidence="6">GlcNAc kinase</fullName>
    </alternativeName>
</protein>
<dbReference type="PANTHER" id="PTHR10088:SF4">
    <property type="entry name" value="GLUCOKINASE REGULATORY PROTEIN"/>
    <property type="match status" value="1"/>
</dbReference>
<evidence type="ECO:0000259" key="8">
    <source>
        <dbReference type="PROSITE" id="PS51464"/>
    </source>
</evidence>
<dbReference type="Gene3D" id="3.30.420.40">
    <property type="match status" value="2"/>
</dbReference>
<feature type="domain" description="SIS" evidence="8">
    <location>
        <begin position="64"/>
        <end position="227"/>
    </location>
</feature>
<organism evidence="9 10">
    <name type="scientific">Zancudomyces culisetae</name>
    <name type="common">Gut fungus</name>
    <name type="synonym">Smittium culisetae</name>
    <dbReference type="NCBI Taxonomy" id="1213189"/>
    <lineage>
        <taxon>Eukaryota</taxon>
        <taxon>Fungi</taxon>
        <taxon>Fungi incertae sedis</taxon>
        <taxon>Zoopagomycota</taxon>
        <taxon>Kickxellomycotina</taxon>
        <taxon>Harpellomycetes</taxon>
        <taxon>Harpellales</taxon>
        <taxon>Legeriomycetaceae</taxon>
        <taxon>Zancudomyces</taxon>
    </lineage>
</organism>
<dbReference type="Gene3D" id="3.40.50.10490">
    <property type="entry name" value="Glucose-6-phosphate isomerase like protein, domain 1"/>
    <property type="match status" value="1"/>
</dbReference>
<keyword evidence="10" id="KW-1185">Reference proteome</keyword>
<dbReference type="Gene3D" id="1.10.8.1080">
    <property type="match status" value="1"/>
</dbReference>
<dbReference type="NCBIfam" id="NF009222">
    <property type="entry name" value="PRK12570.1"/>
    <property type="match status" value="1"/>
</dbReference>
<dbReference type="Pfam" id="PF01869">
    <property type="entry name" value="BcrAD_BadFG"/>
    <property type="match status" value="1"/>
</dbReference>
<dbReference type="InterPro" id="IPR005488">
    <property type="entry name" value="Etherase_MurQ"/>
</dbReference>
<dbReference type="InterPro" id="IPR005486">
    <property type="entry name" value="Glucokinase_regulatory_CS"/>
</dbReference>
<dbReference type="GO" id="GO:0097367">
    <property type="term" value="F:carbohydrate derivative binding"/>
    <property type="evidence" value="ECO:0007669"/>
    <property type="project" value="InterPro"/>
</dbReference>
<evidence type="ECO:0000256" key="4">
    <source>
        <dbReference type="ARBA" id="ARBA00023239"/>
    </source>
</evidence>